<name>A0A1S3DP31_DIACI</name>
<keyword evidence="2" id="KW-1185">Reference proteome</keyword>
<evidence type="ECO:0000256" key="1">
    <source>
        <dbReference type="SAM" id="MobiDB-lite"/>
    </source>
</evidence>
<feature type="region of interest" description="Disordered" evidence="1">
    <location>
        <begin position="116"/>
        <end position="142"/>
    </location>
</feature>
<gene>
    <name evidence="3" type="primary">LOC103521953</name>
</gene>
<proteinExistence type="predicted"/>
<dbReference type="Proteomes" id="UP000079169">
    <property type="component" value="Unplaced"/>
</dbReference>
<protein>
    <submittedName>
        <fullName evidence="3">Uncharacterized protein LOC103521953</fullName>
    </submittedName>
</protein>
<feature type="non-terminal residue" evidence="3">
    <location>
        <position position="155"/>
    </location>
</feature>
<dbReference type="AlphaFoldDB" id="A0A1S3DP31"/>
<dbReference type="PaxDb" id="121845-A0A1S3DP31"/>
<dbReference type="KEGG" id="dci:103521953"/>
<reference evidence="3" key="1">
    <citation type="submission" date="2025-08" db="UniProtKB">
        <authorList>
            <consortium name="RefSeq"/>
        </authorList>
    </citation>
    <scope>IDENTIFICATION</scope>
</reference>
<dbReference type="GeneID" id="103521953"/>
<dbReference type="RefSeq" id="XP_008485278.1">
    <property type="nucleotide sequence ID" value="XM_008487056.3"/>
</dbReference>
<organism evidence="2 3">
    <name type="scientific">Diaphorina citri</name>
    <name type="common">Asian citrus psyllid</name>
    <dbReference type="NCBI Taxonomy" id="121845"/>
    <lineage>
        <taxon>Eukaryota</taxon>
        <taxon>Metazoa</taxon>
        <taxon>Ecdysozoa</taxon>
        <taxon>Arthropoda</taxon>
        <taxon>Hexapoda</taxon>
        <taxon>Insecta</taxon>
        <taxon>Pterygota</taxon>
        <taxon>Neoptera</taxon>
        <taxon>Paraneoptera</taxon>
        <taxon>Hemiptera</taxon>
        <taxon>Sternorrhyncha</taxon>
        <taxon>Psylloidea</taxon>
        <taxon>Psyllidae</taxon>
        <taxon>Diaphorininae</taxon>
        <taxon>Diaphorina</taxon>
    </lineage>
</organism>
<feature type="compositionally biased region" description="Basic and acidic residues" evidence="1">
    <location>
        <begin position="129"/>
        <end position="142"/>
    </location>
</feature>
<sequence>MPDETRAFKCKRNADDANIYAVLDRLKMSKKNIARFTQLLKKDHFNFDIVKGKSRGQIIFSIDVTDESHNRADLRKLVHTLKTNLNRHQTEQVRERIMQNESSVLVNELIECYDKSGKNEDNEEGDEVSSSHDGDEKIEKSTQKKKLFSILLIFS</sequence>
<accession>A0A1S3DP31</accession>
<evidence type="ECO:0000313" key="3">
    <source>
        <dbReference type="RefSeq" id="XP_008485278.1"/>
    </source>
</evidence>
<evidence type="ECO:0000313" key="2">
    <source>
        <dbReference type="Proteomes" id="UP000079169"/>
    </source>
</evidence>